<keyword evidence="2" id="KW-1185">Reference proteome</keyword>
<name>A0AAD5VVP4_9AGAR</name>
<evidence type="ECO:0000313" key="1">
    <source>
        <dbReference type="EMBL" id="KAJ3568316.1"/>
    </source>
</evidence>
<protein>
    <submittedName>
        <fullName evidence="1">Uncharacterized protein</fullName>
    </submittedName>
</protein>
<evidence type="ECO:0000313" key="2">
    <source>
        <dbReference type="Proteomes" id="UP001213000"/>
    </source>
</evidence>
<comment type="caution">
    <text evidence="1">The sequence shown here is derived from an EMBL/GenBank/DDBJ whole genome shotgun (WGS) entry which is preliminary data.</text>
</comment>
<dbReference type="EMBL" id="JANIEX010000353">
    <property type="protein sequence ID" value="KAJ3568316.1"/>
    <property type="molecule type" value="Genomic_DNA"/>
</dbReference>
<sequence>MPRKLTVAATGTEGMVTGTMLAMQRKLMGTAADMDMVMDIGAVILRRLMEVVVVDMAGMVMGTGAVMVKRPTGEDMATMATTATIR</sequence>
<accession>A0AAD5VVP4</accession>
<organism evidence="1 2">
    <name type="scientific">Leucocoprinus birnbaumii</name>
    <dbReference type="NCBI Taxonomy" id="56174"/>
    <lineage>
        <taxon>Eukaryota</taxon>
        <taxon>Fungi</taxon>
        <taxon>Dikarya</taxon>
        <taxon>Basidiomycota</taxon>
        <taxon>Agaricomycotina</taxon>
        <taxon>Agaricomycetes</taxon>
        <taxon>Agaricomycetidae</taxon>
        <taxon>Agaricales</taxon>
        <taxon>Agaricineae</taxon>
        <taxon>Agaricaceae</taxon>
        <taxon>Leucocoprinus</taxon>
    </lineage>
</organism>
<gene>
    <name evidence="1" type="ORF">NP233_g5798</name>
</gene>
<dbReference type="Proteomes" id="UP001213000">
    <property type="component" value="Unassembled WGS sequence"/>
</dbReference>
<dbReference type="AlphaFoldDB" id="A0AAD5VVP4"/>
<reference evidence="1" key="1">
    <citation type="submission" date="2022-07" db="EMBL/GenBank/DDBJ databases">
        <title>Genome Sequence of Leucocoprinus birnbaumii.</title>
        <authorList>
            <person name="Buettner E."/>
        </authorList>
    </citation>
    <scope>NUCLEOTIDE SEQUENCE</scope>
    <source>
        <strain evidence="1">VT141</strain>
    </source>
</reference>
<proteinExistence type="predicted"/>